<dbReference type="SUPFAM" id="SSF53671">
    <property type="entry name" value="Aspartate/ornithine carbamoyltransferase"/>
    <property type="match status" value="1"/>
</dbReference>
<dbReference type="Pfam" id="PF02729">
    <property type="entry name" value="OTCace_N"/>
    <property type="match status" value="1"/>
</dbReference>
<dbReference type="InterPro" id="IPR006132">
    <property type="entry name" value="Asp/Orn_carbamoyltranf_P-bd"/>
</dbReference>
<dbReference type="RefSeq" id="WP_125913171.1">
    <property type="nucleotide sequence ID" value="NZ_JAAMQY010000011.1"/>
</dbReference>
<dbReference type="Proteomes" id="UP000638986">
    <property type="component" value="Unassembled WGS sequence"/>
</dbReference>
<feature type="domain" description="Aspartate/ornithine carbamoyltransferase carbamoyl-P binding" evidence="2">
    <location>
        <begin position="29"/>
        <end position="126"/>
    </location>
</feature>
<accession>A0ABS0MXG9</accession>
<evidence type="ECO:0000313" key="3">
    <source>
        <dbReference type="EMBL" id="MBH3441413.1"/>
    </source>
</evidence>
<evidence type="ECO:0000313" key="4">
    <source>
        <dbReference type="Proteomes" id="UP000638986"/>
    </source>
</evidence>
<dbReference type="PANTHER" id="PTHR45753:SF3">
    <property type="entry name" value="ORNITHINE TRANSCARBAMYLASE, MITOCHONDRIAL"/>
    <property type="match status" value="1"/>
</dbReference>
<proteinExistence type="predicted"/>
<keyword evidence="1" id="KW-0808">Transferase</keyword>
<dbReference type="PANTHER" id="PTHR45753">
    <property type="entry name" value="ORNITHINE CARBAMOYLTRANSFERASE, MITOCHONDRIAL"/>
    <property type="match status" value="1"/>
</dbReference>
<name>A0ABS0MXG9_PSELU</name>
<dbReference type="EMBL" id="JADTXM010000020">
    <property type="protein sequence ID" value="MBH3441413.1"/>
    <property type="molecule type" value="Genomic_DNA"/>
</dbReference>
<reference evidence="3 4" key="1">
    <citation type="submission" date="2020-11" db="EMBL/GenBank/DDBJ databases">
        <title>Enhanced detection system for hospital associated transmission using whole genome sequencing surveillance.</title>
        <authorList>
            <person name="Harrison L.H."/>
            <person name="Van Tyne D."/>
            <person name="Marsh J.W."/>
            <person name="Griffith M.P."/>
            <person name="Snyder D.J."/>
            <person name="Cooper V.S."/>
            <person name="Mustapha M."/>
        </authorList>
    </citation>
    <scope>NUCLEOTIDE SEQUENCE [LARGE SCALE GENOMIC DNA]</scope>
    <source>
        <strain evidence="3 4">PSB00013</strain>
    </source>
</reference>
<organism evidence="3 4">
    <name type="scientific">Pseudomonas luteola</name>
    <dbReference type="NCBI Taxonomy" id="47886"/>
    <lineage>
        <taxon>Bacteria</taxon>
        <taxon>Pseudomonadati</taxon>
        <taxon>Pseudomonadota</taxon>
        <taxon>Gammaproteobacteria</taxon>
        <taxon>Pseudomonadales</taxon>
        <taxon>Pseudomonadaceae</taxon>
        <taxon>Pseudomonas</taxon>
    </lineage>
</organism>
<gene>
    <name evidence="3" type="ORF">I5Q09_22280</name>
</gene>
<dbReference type="InterPro" id="IPR036901">
    <property type="entry name" value="Asp/Orn_carbamoylTrfase_sf"/>
</dbReference>
<sequence length="263" mass="29377">MNLIHLADLKSADIYSIWSLVGSASSYEGSVAWSFEGNGIRTRTTFIKAFQELGLSYIELPNLLKTSERVEDLAGYLDPFYLLYVIRESSHSRLMEFANASERPVINAMSSQGHPCEVLADAYYIETSICPIKKARICLWGPTTNVLRSWHELAEILDIEIVHICDPTFHERKENVCFSESPGGAVDVIITDAWPAGYHDQAWSLNSSHLEALGQPRLLPTPPFTIGEEVATDPLEYKGFTGYQQKMALLSVQKAIVQYMIAG</sequence>
<protein>
    <recommendedName>
        <fullName evidence="2">Aspartate/ornithine carbamoyltransferase carbamoyl-P binding domain-containing protein</fullName>
    </recommendedName>
</protein>
<evidence type="ECO:0000259" key="2">
    <source>
        <dbReference type="Pfam" id="PF02729"/>
    </source>
</evidence>
<comment type="caution">
    <text evidence="3">The sequence shown here is derived from an EMBL/GenBank/DDBJ whole genome shotgun (WGS) entry which is preliminary data.</text>
</comment>
<evidence type="ECO:0000256" key="1">
    <source>
        <dbReference type="ARBA" id="ARBA00022679"/>
    </source>
</evidence>
<dbReference type="Gene3D" id="3.40.50.1370">
    <property type="entry name" value="Aspartate/ornithine carbamoyltransferase"/>
    <property type="match status" value="2"/>
</dbReference>